<protein>
    <recommendedName>
        <fullName evidence="9">D-lactate dehydrogenase (cytochrome)</fullName>
        <ecNumber evidence="9">1.1.2.4</ecNumber>
    </recommendedName>
    <alternativeName>
        <fullName evidence="11">D-lactate ferricytochrome C oxidoreductase</fullName>
    </alternativeName>
</protein>
<dbReference type="Gene3D" id="1.10.45.10">
    <property type="entry name" value="Vanillyl-alcohol Oxidase, Chain A, domain 4"/>
    <property type="match status" value="1"/>
</dbReference>
<keyword evidence="7" id="KW-0560">Oxidoreductase</keyword>
<sequence>MLAKTKLHVWVPRLRFTRQFSVTRIPLNTKPQPPQQHTEIPPTNSSNNLKSESKSNSNRKSWTSAAFFLFGSLVGASYVSYKVADNPPSFLFPQSSITPLNEVISPKYGDPTEAIAEITKLLGAEKVTKTQSDLDQHSDTYWSTHHATASQRPDLVVFPESTEEVSQVLKICHKFKVPVVPFTGGTSLEGHFIPTRQGICVDLTRMQNILKLHQDDLDVVVQSAVGWEDLRDYLDDYGLMFGPDPGPGACIGGMIGTSCSGTNAARYGTMRENVLGLTVVLADGTIIKTKQRPRKSSAGYNLTGLFIGSEGTLGIVTEATLKLHVKPKFENVAVVSFHSLSDAANTVAGIVQHGIAANAMELLDSDMIKFVNESGETSLVYDESPTLMLKLGGNSKEAAKLLTNTVKIICKENNNKSFKFAESEEEKFELWNARKVALWSTINYGKQKIDEDVQLWTTDVAVPISKLCTSLEDTKEAINKAGFYSSIVGHAGDGNYHAFILYKNTPEEYEKAKQVVQGMIDRAIAADGTVTGEHGVGYGKRDYLVEESGEDAVSLMRKIKFSLDPNRILNPDKVFKIDPNEPKEESH</sequence>
<keyword evidence="5" id="KW-0274">FAD</keyword>
<dbReference type="FunFam" id="3.30.465.10:FF:000014">
    <property type="entry name" value="D-lactate dehydrogenase (Cytochrome), putative"/>
    <property type="match status" value="1"/>
</dbReference>
<dbReference type="GO" id="GO:0004458">
    <property type="term" value="F:D-lactate dehydrogenase (cytochrome) activity"/>
    <property type="evidence" value="ECO:0007669"/>
    <property type="project" value="UniProtKB-EC"/>
</dbReference>
<dbReference type="SUPFAM" id="SSF56176">
    <property type="entry name" value="FAD-binding/transporter-associated domain-like"/>
    <property type="match status" value="1"/>
</dbReference>
<dbReference type="InterPro" id="IPR004113">
    <property type="entry name" value="FAD-bd_oxidored_4_C"/>
</dbReference>
<dbReference type="GO" id="GO:0071949">
    <property type="term" value="F:FAD binding"/>
    <property type="evidence" value="ECO:0007669"/>
    <property type="project" value="InterPro"/>
</dbReference>
<reference evidence="14" key="1">
    <citation type="submission" date="2023-04" db="EMBL/GenBank/DDBJ databases">
        <title>Ambrosiozyma monospora NBRC 1965.</title>
        <authorList>
            <person name="Ichikawa N."/>
            <person name="Sato H."/>
            <person name="Tonouchi N."/>
        </authorList>
    </citation>
    <scope>NUCLEOTIDE SEQUENCE</scope>
    <source>
        <strain evidence="14">NBRC 1965</strain>
    </source>
</reference>
<evidence type="ECO:0000256" key="7">
    <source>
        <dbReference type="ARBA" id="ARBA00023002"/>
    </source>
</evidence>
<evidence type="ECO:0000256" key="1">
    <source>
        <dbReference type="ARBA" id="ARBA00001974"/>
    </source>
</evidence>
<organism evidence="14 15">
    <name type="scientific">Ambrosiozyma monospora</name>
    <name type="common">Yeast</name>
    <name type="synonym">Endomycopsis monosporus</name>
    <dbReference type="NCBI Taxonomy" id="43982"/>
    <lineage>
        <taxon>Eukaryota</taxon>
        <taxon>Fungi</taxon>
        <taxon>Dikarya</taxon>
        <taxon>Ascomycota</taxon>
        <taxon>Saccharomycotina</taxon>
        <taxon>Pichiomycetes</taxon>
        <taxon>Pichiales</taxon>
        <taxon>Pichiaceae</taxon>
        <taxon>Ambrosiozyma</taxon>
    </lineage>
</organism>
<evidence type="ECO:0000256" key="6">
    <source>
        <dbReference type="ARBA" id="ARBA00022946"/>
    </source>
</evidence>
<evidence type="ECO:0000259" key="13">
    <source>
        <dbReference type="PROSITE" id="PS51387"/>
    </source>
</evidence>
<dbReference type="InterPro" id="IPR006094">
    <property type="entry name" value="Oxid_FAD_bind_N"/>
</dbReference>
<accession>A0A9W6YVA1</accession>
<dbReference type="AlphaFoldDB" id="A0A9W6YVA1"/>
<proteinExistence type="inferred from homology"/>
<evidence type="ECO:0000256" key="5">
    <source>
        <dbReference type="ARBA" id="ARBA00022827"/>
    </source>
</evidence>
<evidence type="ECO:0000256" key="4">
    <source>
        <dbReference type="ARBA" id="ARBA00022630"/>
    </source>
</evidence>
<dbReference type="PROSITE" id="PS51387">
    <property type="entry name" value="FAD_PCMH"/>
    <property type="match status" value="1"/>
</dbReference>
<comment type="similarity">
    <text evidence="3">Belongs to the FAD-binding oxidoreductase/transferase type 4 family.</text>
</comment>
<dbReference type="GO" id="GO:0008720">
    <property type="term" value="F:D-lactate dehydrogenase (NAD+) activity"/>
    <property type="evidence" value="ECO:0007669"/>
    <property type="project" value="TreeGrafter"/>
</dbReference>
<gene>
    <name evidence="14" type="ORF">Amon01_000325500</name>
</gene>
<dbReference type="InterPro" id="IPR016164">
    <property type="entry name" value="FAD-linked_Oxase-like_C"/>
</dbReference>
<dbReference type="Proteomes" id="UP001165063">
    <property type="component" value="Unassembled WGS sequence"/>
</dbReference>
<dbReference type="InterPro" id="IPR036318">
    <property type="entry name" value="FAD-bd_PCMH-like_sf"/>
</dbReference>
<dbReference type="PANTHER" id="PTHR11748">
    <property type="entry name" value="D-LACTATE DEHYDROGENASE"/>
    <property type="match status" value="1"/>
</dbReference>
<dbReference type="SUPFAM" id="SSF55103">
    <property type="entry name" value="FAD-linked oxidases, C-terminal domain"/>
    <property type="match status" value="1"/>
</dbReference>
<dbReference type="EC" id="1.1.2.4" evidence="9"/>
<evidence type="ECO:0000256" key="3">
    <source>
        <dbReference type="ARBA" id="ARBA00008000"/>
    </source>
</evidence>
<keyword evidence="4" id="KW-0285">Flavoprotein</keyword>
<keyword evidence="6" id="KW-0809">Transit peptide</keyword>
<evidence type="ECO:0000256" key="8">
    <source>
        <dbReference type="ARBA" id="ARBA00023128"/>
    </source>
</evidence>
<dbReference type="Gene3D" id="3.30.70.2740">
    <property type="match status" value="1"/>
</dbReference>
<comment type="catalytic activity">
    <reaction evidence="10">
        <text>(R)-lactate + 2 Fe(III)-[cytochrome c] = 2 Fe(II)-[cytochrome c] + pyruvate + 2 H(+)</text>
        <dbReference type="Rhea" id="RHEA:13521"/>
        <dbReference type="Rhea" id="RHEA-COMP:10350"/>
        <dbReference type="Rhea" id="RHEA-COMP:14399"/>
        <dbReference type="ChEBI" id="CHEBI:15361"/>
        <dbReference type="ChEBI" id="CHEBI:15378"/>
        <dbReference type="ChEBI" id="CHEBI:16004"/>
        <dbReference type="ChEBI" id="CHEBI:29033"/>
        <dbReference type="ChEBI" id="CHEBI:29034"/>
        <dbReference type="EC" id="1.1.2.4"/>
    </reaction>
</comment>
<name>A0A9W6YVA1_AMBMO</name>
<comment type="caution">
    <text evidence="14">The sequence shown here is derived from an EMBL/GenBank/DDBJ whole genome shotgun (WGS) entry which is preliminary data.</text>
</comment>
<dbReference type="GO" id="GO:1903457">
    <property type="term" value="P:lactate catabolic process"/>
    <property type="evidence" value="ECO:0007669"/>
    <property type="project" value="TreeGrafter"/>
</dbReference>
<dbReference type="OrthoDB" id="7786253at2759"/>
<dbReference type="Pfam" id="PF01565">
    <property type="entry name" value="FAD_binding_4"/>
    <property type="match status" value="1"/>
</dbReference>
<evidence type="ECO:0000313" key="15">
    <source>
        <dbReference type="Proteomes" id="UP001165063"/>
    </source>
</evidence>
<dbReference type="InterPro" id="IPR016171">
    <property type="entry name" value="Vanillyl_alc_oxidase_C-sub2"/>
</dbReference>
<dbReference type="FunFam" id="1.10.45.10:FF:000001">
    <property type="entry name" value="D-lactate dehydrogenase mitochondrial"/>
    <property type="match status" value="1"/>
</dbReference>
<evidence type="ECO:0000313" key="14">
    <source>
        <dbReference type="EMBL" id="GMG26327.1"/>
    </source>
</evidence>
<dbReference type="InterPro" id="IPR016169">
    <property type="entry name" value="FAD-bd_PCMH_sub2"/>
</dbReference>
<feature type="compositionally biased region" description="Low complexity" evidence="12">
    <location>
        <begin position="44"/>
        <end position="57"/>
    </location>
</feature>
<feature type="region of interest" description="Disordered" evidence="12">
    <location>
        <begin position="25"/>
        <end position="57"/>
    </location>
</feature>
<keyword evidence="8" id="KW-0496">Mitochondrion</keyword>
<evidence type="ECO:0000256" key="10">
    <source>
        <dbReference type="ARBA" id="ARBA00051436"/>
    </source>
</evidence>
<dbReference type="EMBL" id="BSXU01001338">
    <property type="protein sequence ID" value="GMG26327.1"/>
    <property type="molecule type" value="Genomic_DNA"/>
</dbReference>
<dbReference type="InterPro" id="IPR016166">
    <property type="entry name" value="FAD-bd_PCMH"/>
</dbReference>
<evidence type="ECO:0000256" key="12">
    <source>
        <dbReference type="SAM" id="MobiDB-lite"/>
    </source>
</evidence>
<dbReference type="Gene3D" id="3.30.465.10">
    <property type="match status" value="1"/>
</dbReference>
<dbReference type="FunFam" id="3.30.70.2740:FF:000001">
    <property type="entry name" value="D-lactate dehydrogenase mitochondrial"/>
    <property type="match status" value="1"/>
</dbReference>
<evidence type="ECO:0000256" key="9">
    <source>
        <dbReference type="ARBA" id="ARBA00038897"/>
    </source>
</evidence>
<evidence type="ECO:0000256" key="2">
    <source>
        <dbReference type="ARBA" id="ARBA00004173"/>
    </source>
</evidence>
<comment type="cofactor">
    <cofactor evidence="1">
        <name>FAD</name>
        <dbReference type="ChEBI" id="CHEBI:57692"/>
    </cofactor>
</comment>
<comment type="subcellular location">
    <subcellularLocation>
        <location evidence="2">Mitochondrion</location>
    </subcellularLocation>
</comment>
<dbReference type="PANTHER" id="PTHR11748:SF111">
    <property type="entry name" value="D-LACTATE DEHYDROGENASE, MITOCHONDRIAL-RELATED"/>
    <property type="match status" value="1"/>
</dbReference>
<evidence type="ECO:0000256" key="11">
    <source>
        <dbReference type="ARBA" id="ARBA00083446"/>
    </source>
</evidence>
<dbReference type="GO" id="GO:0005739">
    <property type="term" value="C:mitochondrion"/>
    <property type="evidence" value="ECO:0007669"/>
    <property type="project" value="UniProtKB-SubCell"/>
</dbReference>
<feature type="domain" description="FAD-binding PCMH-type" evidence="13">
    <location>
        <begin position="149"/>
        <end position="326"/>
    </location>
</feature>
<dbReference type="Pfam" id="PF02913">
    <property type="entry name" value="FAD-oxidase_C"/>
    <property type="match status" value="1"/>
</dbReference>
<keyword evidence="15" id="KW-1185">Reference proteome</keyword>